<evidence type="ECO:0000313" key="2">
    <source>
        <dbReference type="EMBL" id="MBH0239807.1"/>
    </source>
</evidence>
<keyword evidence="1" id="KW-0472">Membrane</keyword>
<gene>
    <name evidence="2" type="ORF">I5731_18450</name>
</gene>
<protein>
    <submittedName>
        <fullName evidence="2">AzlD domain-containing protein</fullName>
    </submittedName>
</protein>
<dbReference type="Pfam" id="PF05437">
    <property type="entry name" value="AzlD"/>
    <property type="match status" value="1"/>
</dbReference>
<feature type="transmembrane region" description="Helical" evidence="1">
    <location>
        <begin position="48"/>
        <end position="66"/>
    </location>
</feature>
<accession>A0A931I3Y5</accession>
<sequence>MPGYSLIDAPWWHLAFVILAGALPTHIWRWLGVAFGTRLDEDSETMRWVRAVATALVAAVVARLVLYPQGMLAEVPALLRLVALLGGFAAYLTLGRKVIVGVLVGEALLLAAMLWTLP</sequence>
<evidence type="ECO:0000256" key="1">
    <source>
        <dbReference type="SAM" id="Phobius"/>
    </source>
</evidence>
<evidence type="ECO:0000313" key="3">
    <source>
        <dbReference type="Proteomes" id="UP000631694"/>
    </source>
</evidence>
<dbReference type="EMBL" id="JADZLT010000056">
    <property type="protein sequence ID" value="MBH0239807.1"/>
    <property type="molecule type" value="Genomic_DNA"/>
</dbReference>
<proteinExistence type="predicted"/>
<feature type="transmembrane region" description="Helical" evidence="1">
    <location>
        <begin position="98"/>
        <end position="117"/>
    </location>
</feature>
<comment type="caution">
    <text evidence="2">The sequence shown here is derived from an EMBL/GenBank/DDBJ whole genome shotgun (WGS) entry which is preliminary data.</text>
</comment>
<organism evidence="2 3">
    <name type="scientific">Methylobrevis albus</name>
    <dbReference type="NCBI Taxonomy" id="2793297"/>
    <lineage>
        <taxon>Bacteria</taxon>
        <taxon>Pseudomonadati</taxon>
        <taxon>Pseudomonadota</taxon>
        <taxon>Alphaproteobacteria</taxon>
        <taxon>Hyphomicrobiales</taxon>
        <taxon>Pleomorphomonadaceae</taxon>
        <taxon>Methylobrevis</taxon>
    </lineage>
</organism>
<dbReference type="RefSeq" id="WP_197312881.1">
    <property type="nucleotide sequence ID" value="NZ_JADZLT010000056.1"/>
</dbReference>
<dbReference type="Proteomes" id="UP000631694">
    <property type="component" value="Unassembled WGS sequence"/>
</dbReference>
<dbReference type="AlphaFoldDB" id="A0A931I3Y5"/>
<keyword evidence="1" id="KW-0812">Transmembrane</keyword>
<feature type="transmembrane region" description="Helical" evidence="1">
    <location>
        <begin position="12"/>
        <end position="36"/>
    </location>
</feature>
<feature type="transmembrane region" description="Helical" evidence="1">
    <location>
        <begin position="72"/>
        <end position="91"/>
    </location>
</feature>
<reference evidence="2" key="1">
    <citation type="submission" date="2020-12" db="EMBL/GenBank/DDBJ databases">
        <title>Methylobrevis albus sp. nov., isolated from fresh water lack sediment.</title>
        <authorList>
            <person name="Zou Q."/>
        </authorList>
    </citation>
    <scope>NUCLEOTIDE SEQUENCE</scope>
    <source>
        <strain evidence="2">L22</strain>
    </source>
</reference>
<name>A0A931I3Y5_9HYPH</name>
<dbReference type="InterPro" id="IPR008407">
    <property type="entry name" value="Brnchd-chn_aa_trnsp_AzlD"/>
</dbReference>
<keyword evidence="3" id="KW-1185">Reference proteome</keyword>
<keyword evidence="1" id="KW-1133">Transmembrane helix</keyword>